<evidence type="ECO:0000259" key="2">
    <source>
        <dbReference type="PROSITE" id="PS50866"/>
    </source>
</evidence>
<name>L1J8H3_GUITC</name>
<dbReference type="HOGENOM" id="CLU_480178_0_0_1"/>
<dbReference type="SUPFAM" id="SSF101576">
    <property type="entry name" value="Supernatant protein factor (SPF), C-terminal domain"/>
    <property type="match status" value="1"/>
</dbReference>
<evidence type="ECO:0000313" key="3">
    <source>
        <dbReference type="EMBL" id="EKX44811.1"/>
    </source>
</evidence>
<feature type="compositionally biased region" description="Basic and acidic residues" evidence="1">
    <location>
        <begin position="356"/>
        <end position="367"/>
    </location>
</feature>
<evidence type="ECO:0000256" key="1">
    <source>
        <dbReference type="SAM" id="MobiDB-lite"/>
    </source>
</evidence>
<keyword evidence="5" id="KW-1185">Reference proteome</keyword>
<organism evidence="3">
    <name type="scientific">Guillardia theta (strain CCMP2712)</name>
    <name type="common">Cryptophyte</name>
    <dbReference type="NCBI Taxonomy" id="905079"/>
    <lineage>
        <taxon>Eukaryota</taxon>
        <taxon>Cryptophyceae</taxon>
        <taxon>Pyrenomonadales</taxon>
        <taxon>Geminigeraceae</taxon>
        <taxon>Guillardia</taxon>
    </lineage>
</organism>
<dbReference type="InterPro" id="IPR009038">
    <property type="entry name" value="GOLD_dom"/>
</dbReference>
<dbReference type="GeneID" id="17301568"/>
<feature type="region of interest" description="Disordered" evidence="1">
    <location>
        <begin position="67"/>
        <end position="86"/>
    </location>
</feature>
<dbReference type="OrthoDB" id="1434354at2759"/>
<gene>
    <name evidence="3" type="ORF">GUITHDRAFT_163453</name>
</gene>
<dbReference type="InterPro" id="IPR036598">
    <property type="entry name" value="GOLD_dom_sf"/>
</dbReference>
<feature type="compositionally biased region" description="Basic and acidic residues" evidence="1">
    <location>
        <begin position="503"/>
        <end position="527"/>
    </location>
</feature>
<dbReference type="EnsemblProtists" id="EKX44811">
    <property type="protein sequence ID" value="EKX44811"/>
    <property type="gene ID" value="GUITHDRAFT_163453"/>
</dbReference>
<dbReference type="KEGG" id="gtt:GUITHDRAFT_163453"/>
<evidence type="ECO:0000313" key="5">
    <source>
        <dbReference type="Proteomes" id="UP000011087"/>
    </source>
</evidence>
<feature type="compositionally biased region" description="Basic and acidic residues" evidence="1">
    <location>
        <begin position="470"/>
        <end position="484"/>
    </location>
</feature>
<dbReference type="AlphaFoldDB" id="L1J8H3"/>
<reference evidence="4" key="3">
    <citation type="submission" date="2016-03" db="UniProtKB">
        <authorList>
            <consortium name="EnsemblProtists"/>
        </authorList>
    </citation>
    <scope>IDENTIFICATION</scope>
</reference>
<feature type="domain" description="GOLD" evidence="2">
    <location>
        <begin position="201"/>
        <end position="301"/>
    </location>
</feature>
<dbReference type="PaxDb" id="55529-EKX44811"/>
<feature type="compositionally biased region" description="Basic and acidic residues" evidence="1">
    <location>
        <begin position="535"/>
        <end position="559"/>
    </location>
</feature>
<accession>L1J8H3</accession>
<feature type="region of interest" description="Disordered" evidence="1">
    <location>
        <begin position="333"/>
        <end position="568"/>
    </location>
</feature>
<reference evidence="3 5" key="1">
    <citation type="journal article" date="2012" name="Nature">
        <title>Algal genomes reveal evolutionary mosaicism and the fate of nucleomorphs.</title>
        <authorList>
            <consortium name="DOE Joint Genome Institute"/>
            <person name="Curtis B.A."/>
            <person name="Tanifuji G."/>
            <person name="Burki F."/>
            <person name="Gruber A."/>
            <person name="Irimia M."/>
            <person name="Maruyama S."/>
            <person name="Arias M.C."/>
            <person name="Ball S.G."/>
            <person name="Gile G.H."/>
            <person name="Hirakawa Y."/>
            <person name="Hopkins J.F."/>
            <person name="Kuo A."/>
            <person name="Rensing S.A."/>
            <person name="Schmutz J."/>
            <person name="Symeonidi A."/>
            <person name="Elias M."/>
            <person name="Eveleigh R.J."/>
            <person name="Herman E.K."/>
            <person name="Klute M.J."/>
            <person name="Nakayama T."/>
            <person name="Obornik M."/>
            <person name="Reyes-Prieto A."/>
            <person name="Armbrust E.V."/>
            <person name="Aves S.J."/>
            <person name="Beiko R.G."/>
            <person name="Coutinho P."/>
            <person name="Dacks J.B."/>
            <person name="Durnford D.G."/>
            <person name="Fast N.M."/>
            <person name="Green B.R."/>
            <person name="Grisdale C.J."/>
            <person name="Hempel F."/>
            <person name="Henrissat B."/>
            <person name="Hoppner M.P."/>
            <person name="Ishida K."/>
            <person name="Kim E."/>
            <person name="Koreny L."/>
            <person name="Kroth P.G."/>
            <person name="Liu Y."/>
            <person name="Malik S.B."/>
            <person name="Maier U.G."/>
            <person name="McRose D."/>
            <person name="Mock T."/>
            <person name="Neilson J.A."/>
            <person name="Onodera N.T."/>
            <person name="Poole A.M."/>
            <person name="Pritham E.J."/>
            <person name="Richards T.A."/>
            <person name="Rocap G."/>
            <person name="Roy S.W."/>
            <person name="Sarai C."/>
            <person name="Schaack S."/>
            <person name="Shirato S."/>
            <person name="Slamovits C.H."/>
            <person name="Spencer D.F."/>
            <person name="Suzuki S."/>
            <person name="Worden A.Z."/>
            <person name="Zauner S."/>
            <person name="Barry K."/>
            <person name="Bell C."/>
            <person name="Bharti A.K."/>
            <person name="Crow J.A."/>
            <person name="Grimwood J."/>
            <person name="Kramer R."/>
            <person name="Lindquist E."/>
            <person name="Lucas S."/>
            <person name="Salamov A."/>
            <person name="McFadden G.I."/>
            <person name="Lane C.E."/>
            <person name="Keeling P.J."/>
            <person name="Gray M.W."/>
            <person name="Grigoriev I.V."/>
            <person name="Archibald J.M."/>
        </authorList>
    </citation>
    <scope>NUCLEOTIDE SEQUENCE</scope>
    <source>
        <strain evidence="3 5">CCMP2712</strain>
    </source>
</reference>
<sequence length="568" mass="59302">MDDVPLVASEGVGSGGVGHYCSGKVNVFRLPPPIPGKEGGGYPSEWHHAQIVIRRNYMIHKLRNAGKKIPEAQDPKAESDPEAQKAKMRKRDLIKKYADSGLNFIKGVADKVSHNETLQKTAGRVGHAVSEAHAYTGKLVHGLAHKKHDKSGETAEDVQGEEANRYPGWMMERIKTASIGVGFFLKRREHGALSSETPFQLACKQERVQIIEIAARDQLKTTHVVQNGDVLKWIFAAKAHDVAFQVKIRKMMEVGGANEEVDSKSIAEGTYEVTEAGQVVVVLDNSYSLLTSKTIAYRTWVEKAAEVEGGAAKSSASESIQQDDGIVELSPTATEEGKPAADAAQENSEKAGAAKQAEEEAAAKKAEEEEAAAAAAKKAEEEEAAAAAKKAEEEAAAAAAKKAEEEAAAAAAKKAEEEAAAAAAKKAEEEAAAAAAKKAEEEAAAAKKAEEEAAAAAKKAEEEAAAAAAKKAEEEAAAAKKAEEEAAAAAKKAEEEAAAAAAKKAEEEAAAAKKAEEAAAAAKKAEEEAAAAAAKKAEEEAAAAKKAEEEAAAAKKAEEEAATEEADS</sequence>
<evidence type="ECO:0000313" key="4">
    <source>
        <dbReference type="EnsemblProtists" id="EKX44811"/>
    </source>
</evidence>
<protein>
    <recommendedName>
        <fullName evidence="2">GOLD domain-containing protein</fullName>
    </recommendedName>
</protein>
<dbReference type="PROSITE" id="PS50866">
    <property type="entry name" value="GOLD"/>
    <property type="match status" value="1"/>
</dbReference>
<dbReference type="EMBL" id="JH993002">
    <property type="protein sequence ID" value="EKX44811.1"/>
    <property type="molecule type" value="Genomic_DNA"/>
</dbReference>
<dbReference type="Proteomes" id="UP000011087">
    <property type="component" value="Unassembled WGS sequence"/>
</dbReference>
<dbReference type="Gene3D" id="2.60.120.680">
    <property type="entry name" value="GOLD domain"/>
    <property type="match status" value="1"/>
</dbReference>
<proteinExistence type="predicted"/>
<feature type="compositionally biased region" description="Basic and acidic residues" evidence="1">
    <location>
        <begin position="437"/>
        <end position="451"/>
    </location>
</feature>
<reference evidence="5" key="2">
    <citation type="submission" date="2012-11" db="EMBL/GenBank/DDBJ databases">
        <authorList>
            <person name="Kuo A."/>
            <person name="Curtis B.A."/>
            <person name="Tanifuji G."/>
            <person name="Burki F."/>
            <person name="Gruber A."/>
            <person name="Irimia M."/>
            <person name="Maruyama S."/>
            <person name="Arias M.C."/>
            <person name="Ball S.G."/>
            <person name="Gile G.H."/>
            <person name="Hirakawa Y."/>
            <person name="Hopkins J.F."/>
            <person name="Rensing S.A."/>
            <person name="Schmutz J."/>
            <person name="Symeonidi A."/>
            <person name="Elias M."/>
            <person name="Eveleigh R.J."/>
            <person name="Herman E.K."/>
            <person name="Klute M.J."/>
            <person name="Nakayama T."/>
            <person name="Obornik M."/>
            <person name="Reyes-Prieto A."/>
            <person name="Armbrust E.V."/>
            <person name="Aves S.J."/>
            <person name="Beiko R.G."/>
            <person name="Coutinho P."/>
            <person name="Dacks J.B."/>
            <person name="Durnford D.G."/>
            <person name="Fast N.M."/>
            <person name="Green B.R."/>
            <person name="Grisdale C."/>
            <person name="Hempe F."/>
            <person name="Henrissat B."/>
            <person name="Hoppner M.P."/>
            <person name="Ishida K.-I."/>
            <person name="Kim E."/>
            <person name="Koreny L."/>
            <person name="Kroth P.G."/>
            <person name="Liu Y."/>
            <person name="Malik S.-B."/>
            <person name="Maier U.G."/>
            <person name="McRose D."/>
            <person name="Mock T."/>
            <person name="Neilson J.A."/>
            <person name="Onodera N.T."/>
            <person name="Poole A.M."/>
            <person name="Pritham E.J."/>
            <person name="Richards T.A."/>
            <person name="Rocap G."/>
            <person name="Roy S.W."/>
            <person name="Sarai C."/>
            <person name="Schaack S."/>
            <person name="Shirato S."/>
            <person name="Slamovits C.H."/>
            <person name="Spencer D.F."/>
            <person name="Suzuki S."/>
            <person name="Worden A.Z."/>
            <person name="Zauner S."/>
            <person name="Barry K."/>
            <person name="Bell C."/>
            <person name="Bharti A.K."/>
            <person name="Crow J.A."/>
            <person name="Grimwood J."/>
            <person name="Kramer R."/>
            <person name="Lindquist E."/>
            <person name="Lucas S."/>
            <person name="Salamov A."/>
            <person name="McFadden G.I."/>
            <person name="Lane C.E."/>
            <person name="Keeling P.J."/>
            <person name="Gray M.W."/>
            <person name="Grigoriev I.V."/>
            <person name="Archibald J.M."/>
        </authorList>
    </citation>
    <scope>NUCLEOTIDE SEQUENCE</scope>
    <source>
        <strain evidence="5">CCMP2712</strain>
    </source>
</reference>
<feature type="compositionally biased region" description="Basic and acidic residues" evidence="1">
    <location>
        <begin position="68"/>
        <end position="85"/>
    </location>
</feature>
<dbReference type="RefSeq" id="XP_005831791.1">
    <property type="nucleotide sequence ID" value="XM_005831734.1"/>
</dbReference>